<keyword evidence="2" id="KW-1185">Reference proteome</keyword>
<evidence type="ECO:0000313" key="2">
    <source>
        <dbReference type="Proteomes" id="UP000614811"/>
    </source>
</evidence>
<accession>A0A918RL57</accession>
<sequence>MPILSVVAPVEFAVQASEQSILSMLAQLPQDTELILVSFKNSHSLSSDFSNWVRQQQQVRCFESAPSRAAGFEAGRLNASGLYLMYLDALSLPSESYIENACRYLDEHTACDAVAAPGSALDRSALLLNPDVAVHGWVVRRARWDLLGPWMGLPISTAWEYLVRAWTQGFVAAASTLGETPSFEPKAWQSRRLYDQSAVADYLQALAIQAGRVVELVDAFLPTLPDQGKADRVALSLLLFRYGRACARHQLSSEARAFLSMSIRINQRKTLQHRAYIKLVRLLGWQRAAQLLRQ</sequence>
<dbReference type="AlphaFoldDB" id="A0A918RL57"/>
<proteinExistence type="predicted"/>
<dbReference type="RefSeq" id="WP_189398395.1">
    <property type="nucleotide sequence ID" value="NZ_BMXA01000001.1"/>
</dbReference>
<protein>
    <recommendedName>
        <fullName evidence="3">Glycosyltransferase</fullName>
    </recommendedName>
</protein>
<gene>
    <name evidence="1" type="ORF">GCM10008090_04710</name>
</gene>
<evidence type="ECO:0000313" key="1">
    <source>
        <dbReference type="EMBL" id="GGZ99192.1"/>
    </source>
</evidence>
<organism evidence="1 2">
    <name type="scientific">Arenicella chitinivorans</name>
    <dbReference type="NCBI Taxonomy" id="1329800"/>
    <lineage>
        <taxon>Bacteria</taxon>
        <taxon>Pseudomonadati</taxon>
        <taxon>Pseudomonadota</taxon>
        <taxon>Gammaproteobacteria</taxon>
        <taxon>Arenicellales</taxon>
        <taxon>Arenicellaceae</taxon>
        <taxon>Arenicella</taxon>
    </lineage>
</organism>
<comment type="caution">
    <text evidence="1">The sequence shown here is derived from an EMBL/GenBank/DDBJ whole genome shotgun (WGS) entry which is preliminary data.</text>
</comment>
<reference evidence="1" key="2">
    <citation type="submission" date="2020-09" db="EMBL/GenBank/DDBJ databases">
        <authorList>
            <person name="Sun Q."/>
            <person name="Kim S."/>
        </authorList>
    </citation>
    <scope>NUCLEOTIDE SEQUENCE</scope>
    <source>
        <strain evidence="1">KCTC 12711</strain>
    </source>
</reference>
<reference evidence="1" key="1">
    <citation type="journal article" date="2014" name="Int. J. Syst. Evol. Microbiol.">
        <title>Complete genome sequence of Corynebacterium casei LMG S-19264T (=DSM 44701T), isolated from a smear-ripened cheese.</title>
        <authorList>
            <consortium name="US DOE Joint Genome Institute (JGI-PGF)"/>
            <person name="Walter F."/>
            <person name="Albersmeier A."/>
            <person name="Kalinowski J."/>
            <person name="Ruckert C."/>
        </authorList>
    </citation>
    <scope>NUCLEOTIDE SEQUENCE</scope>
    <source>
        <strain evidence="1">KCTC 12711</strain>
    </source>
</reference>
<dbReference type="EMBL" id="BMXA01000001">
    <property type="protein sequence ID" value="GGZ99192.1"/>
    <property type="molecule type" value="Genomic_DNA"/>
</dbReference>
<evidence type="ECO:0008006" key="3">
    <source>
        <dbReference type="Google" id="ProtNLM"/>
    </source>
</evidence>
<dbReference type="Proteomes" id="UP000614811">
    <property type="component" value="Unassembled WGS sequence"/>
</dbReference>
<dbReference type="SUPFAM" id="SSF53448">
    <property type="entry name" value="Nucleotide-diphospho-sugar transferases"/>
    <property type="match status" value="1"/>
</dbReference>
<dbReference type="CDD" id="cd00761">
    <property type="entry name" value="Glyco_tranf_GTA_type"/>
    <property type="match status" value="1"/>
</dbReference>
<dbReference type="InterPro" id="IPR029044">
    <property type="entry name" value="Nucleotide-diphossugar_trans"/>
</dbReference>
<name>A0A918RL57_9GAMM</name>